<accession>A0ABW3V935</accession>
<dbReference type="SMART" id="SM00327">
    <property type="entry name" value="VWA"/>
    <property type="match status" value="1"/>
</dbReference>
<dbReference type="Pfam" id="PF25106">
    <property type="entry name" value="VWA_4"/>
    <property type="match status" value="1"/>
</dbReference>
<sequence>MLRSLRFFEKTLVTSLVVAACASPVLAANNEKTQRIEVAFVLDTTGSMAGLIDGAKKKIWSIANTIIDVNPDADIRMALVAYRDRGDEYVIKSYDMSADVQGLYGKLIKLEADGGGDTPESVNEALDESVRKLKWTKNDNTKRIVFLVGDAPPHMDYPNTWQYPQILKRAKEDKITVNTIQAGDDPDTTKVWREIAQLAHGRYMAIPQDGGTITVIETPFDNEIITVQQDIDKTVVAYGNHAVQAELMSKMDAKAAAPASVKVDNSRYYSKKSGAKEVVTGGGDLVADVKNGKQKLDAVKDEELPDNMRGKSGQEKQDILDKNAQERTKLEEKMAELVTQRDAFISKKQAENSDDKDTDSFDAVVKETLVEQLK</sequence>
<organism evidence="7 8">
    <name type="scientific">Pseudochrobactrum kiredjianiae</name>
    <dbReference type="NCBI Taxonomy" id="386305"/>
    <lineage>
        <taxon>Bacteria</taxon>
        <taxon>Pseudomonadati</taxon>
        <taxon>Pseudomonadota</taxon>
        <taxon>Alphaproteobacteria</taxon>
        <taxon>Hyphomicrobiales</taxon>
        <taxon>Brucellaceae</taxon>
        <taxon>Pseudochrobactrum</taxon>
    </lineage>
</organism>
<feature type="chain" id="PRO_5047265999" evidence="5">
    <location>
        <begin position="28"/>
        <end position="374"/>
    </location>
</feature>
<dbReference type="SUPFAM" id="SSF53300">
    <property type="entry name" value="vWA-like"/>
    <property type="match status" value="1"/>
</dbReference>
<proteinExistence type="predicted"/>
<feature type="region of interest" description="Disordered" evidence="4">
    <location>
        <begin position="303"/>
        <end position="322"/>
    </location>
</feature>
<evidence type="ECO:0000256" key="3">
    <source>
        <dbReference type="ARBA" id="ARBA00022729"/>
    </source>
</evidence>
<name>A0ABW3V935_9HYPH</name>
<comment type="subcellular location">
    <subcellularLocation>
        <location evidence="1">Secreted</location>
    </subcellularLocation>
</comment>
<evidence type="ECO:0000256" key="2">
    <source>
        <dbReference type="ARBA" id="ARBA00022525"/>
    </source>
</evidence>
<gene>
    <name evidence="7" type="ORF">ACFQ35_20075</name>
</gene>
<dbReference type="Gene3D" id="3.40.50.410">
    <property type="entry name" value="von Willebrand factor, type A domain"/>
    <property type="match status" value="1"/>
</dbReference>
<dbReference type="InterPro" id="IPR052969">
    <property type="entry name" value="Thr-specific_kinase-like"/>
</dbReference>
<evidence type="ECO:0000256" key="1">
    <source>
        <dbReference type="ARBA" id="ARBA00004613"/>
    </source>
</evidence>
<feature type="signal peptide" evidence="5">
    <location>
        <begin position="1"/>
        <end position="27"/>
    </location>
</feature>
<feature type="domain" description="VWFA" evidence="6">
    <location>
        <begin position="37"/>
        <end position="224"/>
    </location>
</feature>
<dbReference type="CDD" id="cd00198">
    <property type="entry name" value="vWFA"/>
    <property type="match status" value="1"/>
</dbReference>
<dbReference type="PANTHER" id="PTHR47763">
    <property type="entry name" value="ALPHA-PROTEIN KINASE VWKA"/>
    <property type="match status" value="1"/>
</dbReference>
<keyword evidence="8" id="KW-1185">Reference proteome</keyword>
<dbReference type="InterPro" id="IPR056861">
    <property type="entry name" value="HMCN1-like_VWA"/>
</dbReference>
<evidence type="ECO:0000256" key="4">
    <source>
        <dbReference type="SAM" id="MobiDB-lite"/>
    </source>
</evidence>
<dbReference type="PROSITE" id="PS51257">
    <property type="entry name" value="PROKAR_LIPOPROTEIN"/>
    <property type="match status" value="1"/>
</dbReference>
<reference evidence="8" key="1">
    <citation type="journal article" date="2019" name="Int. J. Syst. Evol. Microbiol.">
        <title>The Global Catalogue of Microorganisms (GCM) 10K type strain sequencing project: providing services to taxonomists for standard genome sequencing and annotation.</title>
        <authorList>
            <consortium name="The Broad Institute Genomics Platform"/>
            <consortium name="The Broad Institute Genome Sequencing Center for Infectious Disease"/>
            <person name="Wu L."/>
            <person name="Ma J."/>
        </authorList>
    </citation>
    <scope>NUCLEOTIDE SEQUENCE [LARGE SCALE GENOMIC DNA]</scope>
    <source>
        <strain evidence="8">CCUG 49584</strain>
    </source>
</reference>
<evidence type="ECO:0000259" key="6">
    <source>
        <dbReference type="PROSITE" id="PS50234"/>
    </source>
</evidence>
<dbReference type="EMBL" id="JBHTMA010000040">
    <property type="protein sequence ID" value="MFD1229443.1"/>
    <property type="molecule type" value="Genomic_DNA"/>
</dbReference>
<dbReference type="RefSeq" id="WP_289386824.1">
    <property type="nucleotide sequence ID" value="NZ_JAUCBM010000004.1"/>
</dbReference>
<keyword evidence="2" id="KW-0964">Secreted</keyword>
<dbReference type="InterPro" id="IPR002035">
    <property type="entry name" value="VWF_A"/>
</dbReference>
<dbReference type="InterPro" id="IPR036465">
    <property type="entry name" value="vWFA_dom_sf"/>
</dbReference>
<evidence type="ECO:0000256" key="5">
    <source>
        <dbReference type="SAM" id="SignalP"/>
    </source>
</evidence>
<comment type="caution">
    <text evidence="7">The sequence shown here is derived from an EMBL/GenBank/DDBJ whole genome shotgun (WGS) entry which is preliminary data.</text>
</comment>
<dbReference type="Proteomes" id="UP001597263">
    <property type="component" value="Unassembled WGS sequence"/>
</dbReference>
<dbReference type="PANTHER" id="PTHR47763:SF1">
    <property type="entry name" value="DUF659 DOMAIN-CONTAINING PROTEIN"/>
    <property type="match status" value="1"/>
</dbReference>
<keyword evidence="3 5" id="KW-0732">Signal</keyword>
<evidence type="ECO:0000313" key="8">
    <source>
        <dbReference type="Proteomes" id="UP001597263"/>
    </source>
</evidence>
<protein>
    <submittedName>
        <fullName evidence="7">VWA domain-containing protein</fullName>
    </submittedName>
</protein>
<dbReference type="PROSITE" id="PS50234">
    <property type="entry name" value="VWFA"/>
    <property type="match status" value="1"/>
</dbReference>
<evidence type="ECO:0000313" key="7">
    <source>
        <dbReference type="EMBL" id="MFD1229443.1"/>
    </source>
</evidence>